<keyword evidence="7" id="KW-0677">Repeat</keyword>
<feature type="disulfide bond" description="Redox-active" evidence="12">
    <location>
        <begin position="400"/>
        <end position="403"/>
    </location>
</feature>
<dbReference type="CDD" id="cd02981">
    <property type="entry name" value="PDI_b_family"/>
    <property type="match status" value="1"/>
</dbReference>
<dbReference type="InterPro" id="IPR017937">
    <property type="entry name" value="Thioredoxin_CS"/>
</dbReference>
<comment type="similarity">
    <text evidence="4 13">Belongs to the protein disulfide isomerase family.</text>
</comment>
<evidence type="ECO:0000256" key="12">
    <source>
        <dbReference type="PIRSR" id="PIRSR605792-51"/>
    </source>
</evidence>
<dbReference type="Pfam" id="PF00085">
    <property type="entry name" value="Thioredoxin"/>
    <property type="match status" value="2"/>
</dbReference>
<feature type="domain" description="Thioredoxin" evidence="16">
    <location>
        <begin position="350"/>
        <end position="482"/>
    </location>
</feature>
<feature type="non-terminal residue" evidence="17">
    <location>
        <position position="1"/>
    </location>
</feature>
<dbReference type="SUPFAM" id="SSF52833">
    <property type="entry name" value="Thioredoxin-like"/>
    <property type="match status" value="4"/>
</dbReference>
<protein>
    <recommendedName>
        <fullName evidence="5 14">Protein disulfide-isomerase</fullName>
        <ecNumber evidence="5 14">5.3.4.1</ecNumber>
    </recommendedName>
</protein>
<accession>A0A1D1YTJ0</accession>
<dbReference type="NCBIfam" id="TIGR01130">
    <property type="entry name" value="ER_PDI_fam"/>
    <property type="match status" value="1"/>
</dbReference>
<comment type="subcellular location">
    <subcellularLocation>
        <location evidence="3">Endoplasmic reticulum lumen</location>
    </subcellularLocation>
</comment>
<dbReference type="PRINTS" id="PR00421">
    <property type="entry name" value="THIOREDOXIN"/>
</dbReference>
<comment type="catalytic activity">
    <reaction evidence="1 14">
        <text>Catalyzes the rearrangement of -S-S- bonds in proteins.</text>
        <dbReference type="EC" id="5.3.4.1"/>
    </reaction>
</comment>
<dbReference type="EMBL" id="GDJX01009969">
    <property type="protein sequence ID" value="JAT57967.1"/>
    <property type="molecule type" value="Transcribed_RNA"/>
</dbReference>
<dbReference type="PANTHER" id="PTHR18929:SF132">
    <property type="entry name" value="PROTEIN DISULFIDE-ISOMERASE A3"/>
    <property type="match status" value="1"/>
</dbReference>
<organism evidence="17">
    <name type="scientific">Anthurium amnicola</name>
    <dbReference type="NCBI Taxonomy" id="1678845"/>
    <lineage>
        <taxon>Eukaryota</taxon>
        <taxon>Viridiplantae</taxon>
        <taxon>Streptophyta</taxon>
        <taxon>Embryophyta</taxon>
        <taxon>Tracheophyta</taxon>
        <taxon>Spermatophyta</taxon>
        <taxon>Magnoliopsida</taxon>
        <taxon>Liliopsida</taxon>
        <taxon>Araceae</taxon>
        <taxon>Pothoideae</taxon>
        <taxon>Potheae</taxon>
        <taxon>Anthurium</taxon>
    </lineage>
</organism>
<evidence type="ECO:0000313" key="17">
    <source>
        <dbReference type="EMBL" id="JAT57967.1"/>
    </source>
</evidence>
<evidence type="ECO:0000256" key="3">
    <source>
        <dbReference type="ARBA" id="ARBA00004319"/>
    </source>
</evidence>
<dbReference type="CDD" id="cd02995">
    <property type="entry name" value="PDI_a_PDI_a'_C"/>
    <property type="match status" value="1"/>
</dbReference>
<comment type="function">
    <text evidence="2">Participates in the folding of proteins containing disulfide bonds, may be involved in glycosylation, prolyl hydroxylation and triglyceride transfer.</text>
</comment>
<dbReference type="AlphaFoldDB" id="A0A1D1YTJ0"/>
<dbReference type="Gene3D" id="3.40.30.10">
    <property type="entry name" value="Glutaredoxin"/>
    <property type="match status" value="4"/>
</dbReference>
<evidence type="ECO:0000256" key="6">
    <source>
        <dbReference type="ARBA" id="ARBA00022729"/>
    </source>
</evidence>
<dbReference type="InterPro" id="IPR005788">
    <property type="entry name" value="PDI_thioredoxin-like_dom"/>
</dbReference>
<dbReference type="FunFam" id="3.40.30.10:FF:000017">
    <property type="entry name" value="Protein disulfide-isomerase A4"/>
    <property type="match status" value="1"/>
</dbReference>
<dbReference type="EC" id="5.3.4.1" evidence="5 14"/>
<sequence>FFYYIFQSFYFIKMLIKNLFSVAVGALIACSIVSAEESDVISLTKDTFKTTVEPEKLILVEFFAPWCGHCKALAPEYEKAAAALKAEKIKLAKVDCTSETELCGEHDIKGYPTLKVFRGGNASEYNGGRKADLIISYMKKQALPAITDVNIDNFDTFKDSDDKVVIGFFNIDDQKVYNIFSQVSEKLRDDVIFGATGQEEVITKAEVKPPTVVLYKKFDEGKNVLEGTFTEEELTDFIKKNSIPLLAEIGPDNYESYVDSGLPLAFIFYENDEQRTKLGKEIEPVAKEYKGKVNFVYIDANKFGQHAENINLKQTWPAFGISKPEENLKYPFNQTKEITTEAIKEFVDKFVKGEISPSIKSEPIPEKNDDPVFVLVADNFEEVVYNETKDVLVEFYAPWCGHCKKLAPTYEKLGEAYKNVKDKILIAKMDSTENDLPPRAQFKVTGFPTIKLFKGTADKEIVDYQGDRSYESLVEFLEKNTHNKVDLESSPPESSSSSEPAPTTTTVKKEGHEEL</sequence>
<dbReference type="FunFam" id="3.40.30.10:FF:000027">
    <property type="entry name" value="protein disulfide-isomerase A2"/>
    <property type="match status" value="1"/>
</dbReference>
<keyword evidence="6" id="KW-0732">Signal</keyword>
<gene>
    <name evidence="17" type="primary">PDI_7</name>
    <name evidence="17" type="ORF">g.15549</name>
</gene>
<dbReference type="CDD" id="cd02961">
    <property type="entry name" value="PDI_a_family"/>
    <property type="match status" value="1"/>
</dbReference>
<dbReference type="InterPro" id="IPR013766">
    <property type="entry name" value="Thioredoxin_domain"/>
</dbReference>
<dbReference type="PANTHER" id="PTHR18929">
    <property type="entry name" value="PROTEIN DISULFIDE ISOMERASE"/>
    <property type="match status" value="1"/>
</dbReference>
<keyword evidence="8" id="KW-0256">Endoplasmic reticulum</keyword>
<evidence type="ECO:0000256" key="13">
    <source>
        <dbReference type="RuleBase" id="RU004208"/>
    </source>
</evidence>
<dbReference type="InterPro" id="IPR036249">
    <property type="entry name" value="Thioredoxin-like_sf"/>
</dbReference>
<evidence type="ECO:0000256" key="9">
    <source>
        <dbReference type="ARBA" id="ARBA00023157"/>
    </source>
</evidence>
<dbReference type="InterPro" id="IPR005792">
    <property type="entry name" value="Prot_disulphide_isomerase"/>
</dbReference>
<proteinExistence type="inferred from homology"/>
<evidence type="ECO:0000256" key="14">
    <source>
        <dbReference type="RuleBase" id="RU361130"/>
    </source>
</evidence>
<dbReference type="FunFam" id="3.40.30.10:FF:000185">
    <property type="entry name" value="Protein disulfide-isomerase"/>
    <property type="match status" value="1"/>
</dbReference>
<name>A0A1D1YTJ0_9ARAE</name>
<dbReference type="GO" id="GO:0034976">
    <property type="term" value="P:response to endoplasmic reticulum stress"/>
    <property type="evidence" value="ECO:0007669"/>
    <property type="project" value="TreeGrafter"/>
</dbReference>
<dbReference type="FunFam" id="3.40.30.10:FF:000139">
    <property type="entry name" value="Protein disulfide-isomerase"/>
    <property type="match status" value="1"/>
</dbReference>
<evidence type="ECO:0000256" key="4">
    <source>
        <dbReference type="ARBA" id="ARBA00006347"/>
    </source>
</evidence>
<dbReference type="GO" id="GO:0006457">
    <property type="term" value="P:protein folding"/>
    <property type="evidence" value="ECO:0007669"/>
    <property type="project" value="TreeGrafter"/>
</dbReference>
<dbReference type="CDD" id="cd02982">
    <property type="entry name" value="PDI_b'_family"/>
    <property type="match status" value="1"/>
</dbReference>
<evidence type="ECO:0000256" key="2">
    <source>
        <dbReference type="ARBA" id="ARBA00002692"/>
    </source>
</evidence>
<keyword evidence="9 12" id="KW-1015">Disulfide bond</keyword>
<evidence type="ECO:0000259" key="16">
    <source>
        <dbReference type="PROSITE" id="PS51352"/>
    </source>
</evidence>
<dbReference type="Pfam" id="PF13848">
    <property type="entry name" value="Thioredoxin_6"/>
    <property type="match status" value="1"/>
</dbReference>
<feature type="disulfide bond" description="Redox-active" evidence="12">
    <location>
        <begin position="67"/>
        <end position="70"/>
    </location>
</feature>
<dbReference type="GO" id="GO:0003756">
    <property type="term" value="F:protein disulfide isomerase activity"/>
    <property type="evidence" value="ECO:0007669"/>
    <property type="project" value="UniProtKB-EC"/>
</dbReference>
<evidence type="ECO:0000256" key="15">
    <source>
        <dbReference type="SAM" id="MobiDB-lite"/>
    </source>
</evidence>
<evidence type="ECO:0000256" key="8">
    <source>
        <dbReference type="ARBA" id="ARBA00022824"/>
    </source>
</evidence>
<dbReference type="PROSITE" id="PS00194">
    <property type="entry name" value="THIOREDOXIN_1"/>
    <property type="match status" value="2"/>
</dbReference>
<keyword evidence="10 14" id="KW-0413">Isomerase</keyword>
<reference evidence="17" key="1">
    <citation type="submission" date="2015-07" db="EMBL/GenBank/DDBJ databases">
        <title>Transcriptome Assembly of Anthurium amnicola.</title>
        <authorList>
            <person name="Suzuki J."/>
        </authorList>
    </citation>
    <scope>NUCLEOTIDE SEQUENCE</scope>
</reference>
<evidence type="ECO:0000256" key="11">
    <source>
        <dbReference type="ARBA" id="ARBA00023284"/>
    </source>
</evidence>
<keyword evidence="11 12" id="KW-0676">Redox-active center</keyword>
<dbReference type="NCBIfam" id="TIGR01126">
    <property type="entry name" value="pdi_dom"/>
    <property type="match status" value="2"/>
</dbReference>
<dbReference type="GO" id="GO:0005788">
    <property type="term" value="C:endoplasmic reticulum lumen"/>
    <property type="evidence" value="ECO:0007669"/>
    <property type="project" value="UniProtKB-SubCell"/>
</dbReference>
<evidence type="ECO:0000256" key="10">
    <source>
        <dbReference type="ARBA" id="ARBA00023235"/>
    </source>
</evidence>
<feature type="domain" description="Thioredoxin" evidence="16">
    <location>
        <begin position="22"/>
        <end position="143"/>
    </location>
</feature>
<feature type="region of interest" description="Disordered" evidence="15">
    <location>
        <begin position="481"/>
        <end position="515"/>
    </location>
</feature>
<evidence type="ECO:0000256" key="1">
    <source>
        <dbReference type="ARBA" id="ARBA00001182"/>
    </source>
</evidence>
<evidence type="ECO:0000256" key="7">
    <source>
        <dbReference type="ARBA" id="ARBA00022737"/>
    </source>
</evidence>
<feature type="compositionally biased region" description="Low complexity" evidence="15">
    <location>
        <begin position="488"/>
        <end position="506"/>
    </location>
</feature>
<dbReference type="PROSITE" id="PS51352">
    <property type="entry name" value="THIOREDOXIN_2"/>
    <property type="match status" value="2"/>
</dbReference>
<evidence type="ECO:0000256" key="5">
    <source>
        <dbReference type="ARBA" id="ARBA00012723"/>
    </source>
</evidence>